<feature type="transmembrane region" description="Helical" evidence="1">
    <location>
        <begin position="56"/>
        <end position="74"/>
    </location>
</feature>
<dbReference type="EMBL" id="KY684086">
    <property type="protein sequence ID" value="ARF09668.1"/>
    <property type="molecule type" value="Genomic_DNA"/>
</dbReference>
<evidence type="ECO:0000256" key="1">
    <source>
        <dbReference type="SAM" id="Phobius"/>
    </source>
</evidence>
<reference evidence="2" key="1">
    <citation type="journal article" date="2017" name="Science">
        <title>Giant viruses with an expanded complement of translation system components.</title>
        <authorList>
            <person name="Schulz F."/>
            <person name="Yutin N."/>
            <person name="Ivanova N.N."/>
            <person name="Ortega D.R."/>
            <person name="Lee T.K."/>
            <person name="Vierheilig J."/>
            <person name="Daims H."/>
            <person name="Horn M."/>
            <person name="Wagner M."/>
            <person name="Jensen G.J."/>
            <person name="Kyrpides N.C."/>
            <person name="Koonin E.V."/>
            <person name="Woyke T."/>
        </authorList>
    </citation>
    <scope>NUCLEOTIDE SEQUENCE</scope>
    <source>
        <strain evidence="2">ILV1</strain>
    </source>
</reference>
<proteinExistence type="predicted"/>
<protein>
    <recommendedName>
        <fullName evidence="3">Transmembrane protein</fullName>
    </recommendedName>
</protein>
<organism evidence="2">
    <name type="scientific">Indivirus ILV1</name>
    <dbReference type="NCBI Taxonomy" id="1977633"/>
    <lineage>
        <taxon>Viruses</taxon>
        <taxon>Varidnaviria</taxon>
        <taxon>Bamfordvirae</taxon>
        <taxon>Nucleocytoviricota</taxon>
        <taxon>Megaviricetes</taxon>
        <taxon>Imitervirales</taxon>
        <taxon>Mimiviridae</taxon>
        <taxon>Klosneuvirinae</taxon>
        <taxon>Indivirus</taxon>
    </lineage>
</organism>
<evidence type="ECO:0008006" key="3">
    <source>
        <dbReference type="Google" id="ProtNLM"/>
    </source>
</evidence>
<keyword evidence="1" id="KW-0812">Transmembrane</keyword>
<name>A0A1V0SDD8_9VIRU</name>
<keyword evidence="1" id="KW-0472">Membrane</keyword>
<sequence>MFYNLLYRSPLWGKVRSQDRNIRIIVAGTILYVVSYLLLQTKYVNDISQLQNYKKYIYHLFASDFTIVMIQMRFSHDKKIKRKLKNPKPKKMKLSFDKFIPMNNYLQNHQNDEHIPVIKKKQTDLESDIQIPIYRPINKQVNQQINQEVSVNVD</sequence>
<keyword evidence="1" id="KW-1133">Transmembrane helix</keyword>
<feature type="transmembrane region" description="Helical" evidence="1">
    <location>
        <begin position="21"/>
        <end position="44"/>
    </location>
</feature>
<accession>A0A1V0SDD8</accession>
<gene>
    <name evidence="2" type="ORF">Indivirus_2_47</name>
</gene>
<evidence type="ECO:0000313" key="2">
    <source>
        <dbReference type="EMBL" id="ARF09668.1"/>
    </source>
</evidence>